<sequence length="49" mass="5579">MNTTVKGQSFICSSSIEIPSKVYTILSLNILRKLFYLLESLRIIDVQCV</sequence>
<reference evidence="1" key="1">
    <citation type="submission" date="2014-05" db="EMBL/GenBank/DDBJ databases">
        <authorList>
            <person name="Chronopoulou M."/>
        </authorList>
    </citation>
    <scope>NUCLEOTIDE SEQUENCE</scope>
    <source>
        <tissue evidence="1">Whole organism</tissue>
    </source>
</reference>
<organism evidence="1">
    <name type="scientific">Lepeophtheirus salmonis</name>
    <name type="common">Salmon louse</name>
    <name type="synonym">Caligus salmonis</name>
    <dbReference type="NCBI Taxonomy" id="72036"/>
    <lineage>
        <taxon>Eukaryota</taxon>
        <taxon>Metazoa</taxon>
        <taxon>Ecdysozoa</taxon>
        <taxon>Arthropoda</taxon>
        <taxon>Crustacea</taxon>
        <taxon>Multicrustacea</taxon>
        <taxon>Hexanauplia</taxon>
        <taxon>Copepoda</taxon>
        <taxon>Siphonostomatoida</taxon>
        <taxon>Caligidae</taxon>
        <taxon>Lepeophtheirus</taxon>
    </lineage>
</organism>
<name>A0A0K2UGM1_LEPSM</name>
<dbReference type="EMBL" id="HACA01019998">
    <property type="protein sequence ID" value="CDW37359.1"/>
    <property type="molecule type" value="Transcribed_RNA"/>
</dbReference>
<evidence type="ECO:0000313" key="1">
    <source>
        <dbReference type="EMBL" id="CDW37359.1"/>
    </source>
</evidence>
<proteinExistence type="predicted"/>
<dbReference type="AlphaFoldDB" id="A0A0K2UGM1"/>
<protein>
    <submittedName>
        <fullName evidence="1">Uncharacterized protein</fullName>
    </submittedName>
</protein>
<accession>A0A0K2UGM1</accession>